<evidence type="ECO:0000313" key="1">
    <source>
        <dbReference type="EMBL" id="KMT23038.1"/>
    </source>
</evidence>
<dbReference type="EMBL" id="LFVU01000003">
    <property type="protein sequence ID" value="KMT23038.1"/>
    <property type="molecule type" value="Genomic_DNA"/>
</dbReference>
<name>A0A0J8DFV0_CLOCY</name>
<evidence type="ECO:0000313" key="2">
    <source>
        <dbReference type="Proteomes" id="UP000036756"/>
    </source>
</evidence>
<proteinExistence type="predicted"/>
<sequence length="96" mass="11605">MAFDENDINDLCDLDGMSICNSCGKCIEFEDNDYMEIKIEGIIKDQVDSYREYEDFEVFQRENDEEDDMPYDFIEDHEEIRDQYYKDLEDILNINE</sequence>
<dbReference type="PATRIC" id="fig|1121307.3.peg.2368"/>
<gene>
    <name evidence="1" type="ORF">CLCY_7c00850</name>
</gene>
<dbReference type="AlphaFoldDB" id="A0A0J8DFV0"/>
<reference evidence="1 2" key="1">
    <citation type="submission" date="2015-06" db="EMBL/GenBank/DDBJ databases">
        <title>Draft genome sequence of the purine-degrading Clostridium cylindrosporum HC-1 (DSM 605).</title>
        <authorList>
            <person name="Poehlein A."/>
            <person name="Schiel-Bengelsdorf B."/>
            <person name="Bengelsdorf F."/>
            <person name="Daniel R."/>
            <person name="Duerre P."/>
        </authorList>
    </citation>
    <scope>NUCLEOTIDE SEQUENCE [LARGE SCALE GENOMIC DNA]</scope>
    <source>
        <strain evidence="1 2">DSM 605</strain>
    </source>
</reference>
<dbReference type="RefSeq" id="WP_048569418.1">
    <property type="nucleotide sequence ID" value="NZ_LFVU01000003.1"/>
</dbReference>
<dbReference type="Proteomes" id="UP000036756">
    <property type="component" value="Unassembled WGS sequence"/>
</dbReference>
<organism evidence="1 2">
    <name type="scientific">Clostridium cylindrosporum DSM 605</name>
    <dbReference type="NCBI Taxonomy" id="1121307"/>
    <lineage>
        <taxon>Bacteria</taxon>
        <taxon>Bacillati</taxon>
        <taxon>Bacillota</taxon>
        <taxon>Clostridia</taxon>
        <taxon>Eubacteriales</taxon>
        <taxon>Clostridiaceae</taxon>
        <taxon>Clostridium</taxon>
    </lineage>
</organism>
<dbReference type="OrthoDB" id="1938377at2"/>
<accession>A0A0J8DFV0</accession>
<protein>
    <submittedName>
        <fullName evidence="1">Uncharacterized protein</fullName>
    </submittedName>
</protein>
<keyword evidence="2" id="KW-1185">Reference proteome</keyword>
<comment type="caution">
    <text evidence="1">The sequence shown here is derived from an EMBL/GenBank/DDBJ whole genome shotgun (WGS) entry which is preliminary data.</text>
</comment>